<dbReference type="InterPro" id="IPR020806">
    <property type="entry name" value="PKS_PP-bd"/>
</dbReference>
<evidence type="ECO:0000259" key="5">
    <source>
        <dbReference type="PROSITE" id="PS50075"/>
    </source>
</evidence>
<feature type="compositionally biased region" description="Low complexity" evidence="4">
    <location>
        <begin position="1"/>
        <end position="24"/>
    </location>
</feature>
<accession>A0ABP4H2C9</accession>
<dbReference type="InterPro" id="IPR036736">
    <property type="entry name" value="ACP-like_sf"/>
</dbReference>
<dbReference type="Proteomes" id="UP001500037">
    <property type="component" value="Unassembled WGS sequence"/>
</dbReference>
<gene>
    <name evidence="6" type="ORF">GCM10009665_42930</name>
</gene>
<dbReference type="SMART" id="SM00823">
    <property type="entry name" value="PKS_PP"/>
    <property type="match status" value="1"/>
</dbReference>
<comment type="caution">
    <text evidence="6">The sequence shown here is derived from an EMBL/GenBank/DDBJ whole genome shotgun (WGS) entry which is preliminary data.</text>
</comment>
<evidence type="ECO:0000256" key="3">
    <source>
        <dbReference type="ARBA" id="ARBA00022553"/>
    </source>
</evidence>
<sequence length="585" mass="63095">MTTTPTDPTTTAGDPTAPSTAPSPALSPCELPLSVGQEAMWISWQVDPEQWTHIIPAPFQVTGTLDPARLRQAVAALGEAYPQLRARVVRVAGEHRLSWQDAPAIPVTEHTVTGDPTPAIRRVWQRPFDLRNGPLARIDLFHGDERTVLLLTIHHLVFDGASVLVLLDGLRRAYAGQPLSVPEHRAPLIAFARRSRELTDTPAGDALRAHWRAALGSDVPDFDLPASLDDPGFAVLSTAVPAELVPRLRARAEELGTSYFTVLFAAYFALLRRFTGRDELLVSIPYHGRAGEQLQELVGYFVNVLPIRHRLEGTTGFAELVQRLRGEVRAALTHGDLPLPAILREVGLTGWDAHARTHQSVFQYWHAGLRADVDVQRLRLQLQLQLQADDADDDSCLLSLLDIESSADYGLAVMVREDSGGTHVLWKNPSGSVGPTLLAALSTGYTELLTAIARDPRQSLAELTDPLVVPTPRDRPAPPAGDTPAPATAPATTGPTPDTTSGPAPTSLPATLALWEEVLGIDDIDPDDSFFELGGHSLLASSLVLAVSDYFGVEISVRALFETPRLAEFAAHIDAQLAAEGAPVG</sequence>
<keyword evidence="7" id="KW-1185">Reference proteome</keyword>
<comment type="cofactor">
    <cofactor evidence="1">
        <name>pantetheine 4'-phosphate</name>
        <dbReference type="ChEBI" id="CHEBI:47942"/>
    </cofactor>
</comment>
<dbReference type="SUPFAM" id="SSF52777">
    <property type="entry name" value="CoA-dependent acyltransferases"/>
    <property type="match status" value="2"/>
</dbReference>
<feature type="region of interest" description="Disordered" evidence="4">
    <location>
        <begin position="465"/>
        <end position="507"/>
    </location>
</feature>
<dbReference type="SUPFAM" id="SSF47336">
    <property type="entry name" value="ACP-like"/>
    <property type="match status" value="1"/>
</dbReference>
<dbReference type="InterPro" id="IPR009081">
    <property type="entry name" value="PP-bd_ACP"/>
</dbReference>
<name>A0ABP4H2C9_9ACTN</name>
<feature type="compositionally biased region" description="Low complexity" evidence="4">
    <location>
        <begin position="480"/>
        <end position="507"/>
    </location>
</feature>
<evidence type="ECO:0000256" key="1">
    <source>
        <dbReference type="ARBA" id="ARBA00001957"/>
    </source>
</evidence>
<dbReference type="InterPro" id="IPR023213">
    <property type="entry name" value="CAT-like_dom_sf"/>
</dbReference>
<dbReference type="PANTHER" id="PTHR45527">
    <property type="entry name" value="NONRIBOSOMAL PEPTIDE SYNTHETASE"/>
    <property type="match status" value="1"/>
</dbReference>
<evidence type="ECO:0000256" key="2">
    <source>
        <dbReference type="ARBA" id="ARBA00022450"/>
    </source>
</evidence>
<dbReference type="Pfam" id="PF00550">
    <property type="entry name" value="PP-binding"/>
    <property type="match status" value="1"/>
</dbReference>
<keyword evidence="2" id="KW-0596">Phosphopantetheine</keyword>
<organism evidence="6 7">
    <name type="scientific">Kitasatospora nipponensis</name>
    <dbReference type="NCBI Taxonomy" id="258049"/>
    <lineage>
        <taxon>Bacteria</taxon>
        <taxon>Bacillati</taxon>
        <taxon>Actinomycetota</taxon>
        <taxon>Actinomycetes</taxon>
        <taxon>Kitasatosporales</taxon>
        <taxon>Streptomycetaceae</taxon>
        <taxon>Kitasatospora</taxon>
    </lineage>
</organism>
<dbReference type="EMBL" id="BAAALF010000079">
    <property type="protein sequence ID" value="GAA1247345.1"/>
    <property type="molecule type" value="Genomic_DNA"/>
</dbReference>
<feature type="domain" description="Carrier" evidence="5">
    <location>
        <begin position="502"/>
        <end position="577"/>
    </location>
</feature>
<dbReference type="Gene3D" id="3.30.559.30">
    <property type="entry name" value="Nonribosomal peptide synthetase, condensation domain"/>
    <property type="match status" value="1"/>
</dbReference>
<dbReference type="InterPro" id="IPR001242">
    <property type="entry name" value="Condensation_dom"/>
</dbReference>
<dbReference type="RefSeq" id="WP_344443477.1">
    <property type="nucleotide sequence ID" value="NZ_BAAALF010000079.1"/>
</dbReference>
<dbReference type="Gene3D" id="1.10.1200.10">
    <property type="entry name" value="ACP-like"/>
    <property type="match status" value="1"/>
</dbReference>
<evidence type="ECO:0000313" key="7">
    <source>
        <dbReference type="Proteomes" id="UP001500037"/>
    </source>
</evidence>
<reference evidence="7" key="1">
    <citation type="journal article" date="2019" name="Int. J. Syst. Evol. Microbiol.">
        <title>The Global Catalogue of Microorganisms (GCM) 10K type strain sequencing project: providing services to taxonomists for standard genome sequencing and annotation.</title>
        <authorList>
            <consortium name="The Broad Institute Genomics Platform"/>
            <consortium name="The Broad Institute Genome Sequencing Center for Infectious Disease"/>
            <person name="Wu L."/>
            <person name="Ma J."/>
        </authorList>
    </citation>
    <scope>NUCLEOTIDE SEQUENCE [LARGE SCALE GENOMIC DNA]</scope>
    <source>
        <strain evidence="7">JCM 13004</strain>
    </source>
</reference>
<dbReference type="PANTHER" id="PTHR45527:SF1">
    <property type="entry name" value="FATTY ACID SYNTHASE"/>
    <property type="match status" value="1"/>
</dbReference>
<proteinExistence type="predicted"/>
<protein>
    <recommendedName>
        <fullName evidence="5">Carrier domain-containing protein</fullName>
    </recommendedName>
</protein>
<keyword evidence="3" id="KW-0597">Phosphoprotein</keyword>
<feature type="region of interest" description="Disordered" evidence="4">
    <location>
        <begin position="1"/>
        <end position="27"/>
    </location>
</feature>
<dbReference type="PROSITE" id="PS50075">
    <property type="entry name" value="CARRIER"/>
    <property type="match status" value="1"/>
</dbReference>
<dbReference type="Gene3D" id="3.30.559.10">
    <property type="entry name" value="Chloramphenicol acetyltransferase-like domain"/>
    <property type="match status" value="1"/>
</dbReference>
<evidence type="ECO:0000313" key="6">
    <source>
        <dbReference type="EMBL" id="GAA1247345.1"/>
    </source>
</evidence>
<dbReference type="Pfam" id="PF00668">
    <property type="entry name" value="Condensation"/>
    <property type="match status" value="1"/>
</dbReference>
<evidence type="ECO:0000256" key="4">
    <source>
        <dbReference type="SAM" id="MobiDB-lite"/>
    </source>
</evidence>